<dbReference type="Pfam" id="PF00111">
    <property type="entry name" value="Fer2"/>
    <property type="match status" value="1"/>
</dbReference>
<feature type="domain" description="2Fe-2S ferredoxin-type" evidence="2">
    <location>
        <begin position="2"/>
        <end position="92"/>
    </location>
</feature>
<dbReference type="EMBL" id="LAZR01035810">
    <property type="protein sequence ID" value="KKL26517.1"/>
    <property type="molecule type" value="Genomic_DNA"/>
</dbReference>
<dbReference type="InterPro" id="IPR001041">
    <property type="entry name" value="2Fe-2S_ferredoxin-type"/>
</dbReference>
<dbReference type="InterPro" id="IPR040506">
    <property type="entry name" value="RACo_linker"/>
</dbReference>
<organism evidence="3">
    <name type="scientific">marine sediment metagenome</name>
    <dbReference type="NCBI Taxonomy" id="412755"/>
    <lineage>
        <taxon>unclassified sequences</taxon>
        <taxon>metagenomes</taxon>
        <taxon>ecological metagenomes</taxon>
    </lineage>
</organism>
<dbReference type="Pfam" id="PF17650">
    <property type="entry name" value="RACo_linker"/>
    <property type="match status" value="1"/>
</dbReference>
<dbReference type="GO" id="GO:0051536">
    <property type="term" value="F:iron-sulfur cluster binding"/>
    <property type="evidence" value="ECO:0007669"/>
    <property type="project" value="InterPro"/>
</dbReference>
<evidence type="ECO:0000259" key="2">
    <source>
        <dbReference type="PROSITE" id="PS51085"/>
    </source>
</evidence>
<dbReference type="SUPFAM" id="SSF54292">
    <property type="entry name" value="2Fe-2S ferredoxin-like"/>
    <property type="match status" value="1"/>
</dbReference>
<proteinExistence type="predicted"/>
<protein>
    <recommendedName>
        <fullName evidence="2">2Fe-2S ferredoxin-type domain-containing protein</fullName>
    </recommendedName>
</protein>
<dbReference type="Gene3D" id="3.10.20.30">
    <property type="match status" value="1"/>
</dbReference>
<dbReference type="AlphaFoldDB" id="A0A0F9CJ89"/>
<dbReference type="PROSITE" id="PS51085">
    <property type="entry name" value="2FE2S_FER_2"/>
    <property type="match status" value="1"/>
</dbReference>
<feature type="region of interest" description="Disordered" evidence="1">
    <location>
        <begin position="158"/>
        <end position="186"/>
    </location>
</feature>
<dbReference type="InterPro" id="IPR036010">
    <property type="entry name" value="2Fe-2S_ferredoxin-like_sf"/>
</dbReference>
<accession>A0A0F9CJ89</accession>
<dbReference type="InterPro" id="IPR012675">
    <property type="entry name" value="Beta-grasp_dom_sf"/>
</dbReference>
<dbReference type="CDD" id="cd00207">
    <property type="entry name" value="fer2"/>
    <property type="match status" value="1"/>
</dbReference>
<comment type="caution">
    <text evidence="3">The sequence shown here is derived from an EMBL/GenBank/DDBJ whole genome shotgun (WGS) entry which is preliminary data.</text>
</comment>
<feature type="non-terminal residue" evidence="3">
    <location>
        <position position="186"/>
    </location>
</feature>
<reference evidence="3" key="1">
    <citation type="journal article" date="2015" name="Nature">
        <title>Complex archaea that bridge the gap between prokaryotes and eukaryotes.</title>
        <authorList>
            <person name="Spang A."/>
            <person name="Saw J.H."/>
            <person name="Jorgensen S.L."/>
            <person name="Zaremba-Niedzwiedzka K."/>
            <person name="Martijn J."/>
            <person name="Lind A.E."/>
            <person name="van Eijk R."/>
            <person name="Schleper C."/>
            <person name="Guy L."/>
            <person name="Ettema T.J."/>
        </authorList>
    </citation>
    <scope>NUCLEOTIDE SEQUENCE</scope>
</reference>
<sequence length="186" mass="19745">MPRITIDPGGMIFHVEEGTPFRELLLREGLLVDFPCGGRGVCGQCTLKIDPPTESGKGGNKPLPPEKIAASLRLACQAVAEGDCTLTLPSDKETGQLWRDPAQVGSAQADSTKGVSTEVVSTHLLYGEPRITRRSLNLEPPSLEDQQADWERLLAALESPEAPGSAGVETIRAPQTEVPEPAPVSG</sequence>
<gene>
    <name evidence="3" type="ORF">LCGC14_2394520</name>
</gene>
<evidence type="ECO:0000256" key="1">
    <source>
        <dbReference type="SAM" id="MobiDB-lite"/>
    </source>
</evidence>
<evidence type="ECO:0000313" key="3">
    <source>
        <dbReference type="EMBL" id="KKL26517.1"/>
    </source>
</evidence>
<dbReference type="Gene3D" id="3.10.20.880">
    <property type="match status" value="1"/>
</dbReference>
<name>A0A0F9CJ89_9ZZZZ</name>